<dbReference type="InterPro" id="IPR054613">
    <property type="entry name" value="Peptidase_S78_dom"/>
</dbReference>
<dbReference type="EMBL" id="JAOSHN010000006">
    <property type="protein sequence ID" value="MCU7379718.1"/>
    <property type="molecule type" value="Genomic_DNA"/>
</dbReference>
<proteinExistence type="predicted"/>
<keyword evidence="1" id="KW-1188">Viral release from host cell</keyword>
<organism evidence="5 6">
    <name type="scientific">Hominibacterium faecale</name>
    <dbReference type="NCBI Taxonomy" id="2839743"/>
    <lineage>
        <taxon>Bacteria</taxon>
        <taxon>Bacillati</taxon>
        <taxon>Bacillota</taxon>
        <taxon>Clostridia</taxon>
        <taxon>Peptostreptococcales</taxon>
        <taxon>Anaerovoracaceae</taxon>
        <taxon>Hominibacterium</taxon>
    </lineage>
</organism>
<keyword evidence="3" id="KW-0378">Hydrolase</keyword>
<dbReference type="GO" id="GO:0008233">
    <property type="term" value="F:peptidase activity"/>
    <property type="evidence" value="ECO:0007669"/>
    <property type="project" value="UniProtKB-KW"/>
</dbReference>
<accession>A0A9J6QWG4</accession>
<keyword evidence="6" id="KW-1185">Reference proteome</keyword>
<sequence>MSKAELRSYNFEIRAQTGEDGRGILEGRPIVYNRETDLGYFREIIESGALDKTDLKDVRFLVNHDTSMIPLARSRNNNANSTMQLAVDNEGLSIRVTLDVENNSEARNLHSAVERGDIDGMSFMFRIRGETWEGLDTDSPLRRITDIQQVIEVSAVTFPAYEETEINARCADVLDSARTTLESVPESLDSERRALEIEKLKTLYLDEN</sequence>
<protein>
    <submittedName>
        <fullName evidence="5">HK97 family phage prohead protease</fullName>
    </submittedName>
</protein>
<dbReference type="NCBIfam" id="TIGR01543">
    <property type="entry name" value="proheadase_HK97"/>
    <property type="match status" value="1"/>
</dbReference>
<comment type="caution">
    <text evidence="5">The sequence shown here is derived from an EMBL/GenBank/DDBJ whole genome shotgun (WGS) entry which is preliminary data.</text>
</comment>
<reference evidence="5" key="1">
    <citation type="submission" date="2022-09" db="EMBL/GenBank/DDBJ databases">
        <title>Culturomic study of gut microbiota in children with autism spectrum disorder.</title>
        <authorList>
            <person name="Efimov B.A."/>
            <person name="Chaplin A.V."/>
            <person name="Sokolova S.R."/>
            <person name="Pikina A.P."/>
            <person name="Korzhanova M."/>
            <person name="Belova V."/>
            <person name="Korostin D."/>
        </authorList>
    </citation>
    <scope>NUCLEOTIDE SEQUENCE</scope>
    <source>
        <strain evidence="5">ASD5510</strain>
    </source>
</reference>
<evidence type="ECO:0000256" key="1">
    <source>
        <dbReference type="ARBA" id="ARBA00022612"/>
    </source>
</evidence>
<gene>
    <name evidence="5" type="ORF">OBO34_15335</name>
</gene>
<dbReference type="Proteomes" id="UP001065549">
    <property type="component" value="Unassembled WGS sequence"/>
</dbReference>
<name>A0A9J6QWG4_9FIRM</name>
<dbReference type="AlphaFoldDB" id="A0A9J6QWG4"/>
<evidence type="ECO:0000256" key="2">
    <source>
        <dbReference type="ARBA" id="ARBA00022670"/>
    </source>
</evidence>
<dbReference type="GO" id="GO:0006508">
    <property type="term" value="P:proteolysis"/>
    <property type="evidence" value="ECO:0007669"/>
    <property type="project" value="UniProtKB-KW"/>
</dbReference>
<feature type="domain" description="Prohead serine protease" evidence="4">
    <location>
        <begin position="11"/>
        <end position="172"/>
    </location>
</feature>
<dbReference type="InterPro" id="IPR006433">
    <property type="entry name" value="Prohead_protease"/>
</dbReference>
<evidence type="ECO:0000313" key="6">
    <source>
        <dbReference type="Proteomes" id="UP001065549"/>
    </source>
</evidence>
<dbReference type="RefSeq" id="WP_269478619.1">
    <property type="nucleotide sequence ID" value="NZ_JAOSHN010000006.1"/>
</dbReference>
<evidence type="ECO:0000313" key="5">
    <source>
        <dbReference type="EMBL" id="MCU7379718.1"/>
    </source>
</evidence>
<dbReference type="Pfam" id="PF04586">
    <property type="entry name" value="Peptidase_S78"/>
    <property type="match status" value="1"/>
</dbReference>
<evidence type="ECO:0000259" key="4">
    <source>
        <dbReference type="Pfam" id="PF04586"/>
    </source>
</evidence>
<evidence type="ECO:0000256" key="3">
    <source>
        <dbReference type="ARBA" id="ARBA00022801"/>
    </source>
</evidence>
<keyword evidence="2 5" id="KW-0645">Protease</keyword>